<dbReference type="EC" id="3.2.2.6" evidence="1"/>
<dbReference type="Proteomes" id="UP000288805">
    <property type="component" value="Unassembled WGS sequence"/>
</dbReference>
<organism evidence="6 7">
    <name type="scientific">Vitis vinifera</name>
    <name type="common">Grape</name>
    <dbReference type="NCBI Taxonomy" id="29760"/>
    <lineage>
        <taxon>Eukaryota</taxon>
        <taxon>Viridiplantae</taxon>
        <taxon>Streptophyta</taxon>
        <taxon>Embryophyta</taxon>
        <taxon>Tracheophyta</taxon>
        <taxon>Spermatophyta</taxon>
        <taxon>Magnoliopsida</taxon>
        <taxon>eudicotyledons</taxon>
        <taxon>Gunneridae</taxon>
        <taxon>Pentapetalae</taxon>
        <taxon>rosids</taxon>
        <taxon>Vitales</taxon>
        <taxon>Vitaceae</taxon>
        <taxon>Viteae</taxon>
        <taxon>Vitis</taxon>
    </lineage>
</organism>
<dbReference type="GO" id="GO:0061809">
    <property type="term" value="F:NAD+ nucleosidase activity, cyclic ADP-ribose generating"/>
    <property type="evidence" value="ECO:0007669"/>
    <property type="project" value="UniProtKB-EC"/>
</dbReference>
<name>A0A438IG03_VITVI</name>
<gene>
    <name evidence="6" type="primary">N_87</name>
    <name evidence="6" type="ORF">CK203_031549</name>
</gene>
<reference evidence="6 7" key="1">
    <citation type="journal article" date="2018" name="PLoS Genet.">
        <title>Population sequencing reveals clonal diversity and ancestral inbreeding in the grapevine cultivar Chardonnay.</title>
        <authorList>
            <person name="Roach M.J."/>
            <person name="Johnson D.L."/>
            <person name="Bohlmann J."/>
            <person name="van Vuuren H.J."/>
            <person name="Jones S.J."/>
            <person name="Pretorius I.S."/>
            <person name="Schmidt S.A."/>
            <person name="Borneman A.R."/>
        </authorList>
    </citation>
    <scope>NUCLEOTIDE SEQUENCE [LARGE SCALE GENOMIC DNA]</scope>
    <source>
        <strain evidence="7">cv. Chardonnay</strain>
        <tissue evidence="6">Leaf</tissue>
    </source>
</reference>
<evidence type="ECO:0000259" key="5">
    <source>
        <dbReference type="PROSITE" id="PS50104"/>
    </source>
</evidence>
<evidence type="ECO:0000313" key="7">
    <source>
        <dbReference type="Proteomes" id="UP000288805"/>
    </source>
</evidence>
<dbReference type="SMART" id="SM00255">
    <property type="entry name" value="TIR"/>
    <property type="match status" value="1"/>
</dbReference>
<protein>
    <recommendedName>
        <fullName evidence="1">ADP-ribosyl cyclase/cyclic ADP-ribose hydrolase</fullName>
        <ecNumber evidence="1">3.2.2.6</ecNumber>
    </recommendedName>
</protein>
<evidence type="ECO:0000256" key="1">
    <source>
        <dbReference type="ARBA" id="ARBA00011982"/>
    </source>
</evidence>
<dbReference type="InterPro" id="IPR035897">
    <property type="entry name" value="Toll_tir_struct_dom_sf"/>
</dbReference>
<dbReference type="GO" id="GO:0007165">
    <property type="term" value="P:signal transduction"/>
    <property type="evidence" value="ECO:0007669"/>
    <property type="project" value="InterPro"/>
</dbReference>
<dbReference type="EMBL" id="QGNW01000112">
    <property type="protein sequence ID" value="RVW95662.1"/>
    <property type="molecule type" value="Genomic_DNA"/>
</dbReference>
<dbReference type="AlphaFoldDB" id="A0A438IG03"/>
<dbReference type="PANTHER" id="PTHR32009:SF39">
    <property type="entry name" value="TIR DOMAIN-CONTAINING PROTEIN"/>
    <property type="match status" value="1"/>
</dbReference>
<dbReference type="SUPFAM" id="SSF52200">
    <property type="entry name" value="Toll/Interleukin receptor TIR domain"/>
    <property type="match status" value="1"/>
</dbReference>
<dbReference type="Pfam" id="PF01582">
    <property type="entry name" value="TIR"/>
    <property type="match status" value="1"/>
</dbReference>
<dbReference type="PANTHER" id="PTHR32009">
    <property type="entry name" value="TMV RESISTANCE PROTEIN N-LIKE"/>
    <property type="match status" value="1"/>
</dbReference>
<dbReference type="InterPro" id="IPR000157">
    <property type="entry name" value="TIR_dom"/>
</dbReference>
<dbReference type="PROSITE" id="PS50104">
    <property type="entry name" value="TIR"/>
    <property type="match status" value="1"/>
</dbReference>
<evidence type="ECO:0000256" key="2">
    <source>
        <dbReference type="ARBA" id="ARBA00022801"/>
    </source>
</evidence>
<evidence type="ECO:0000256" key="3">
    <source>
        <dbReference type="ARBA" id="ARBA00023027"/>
    </source>
</evidence>
<keyword evidence="2" id="KW-0378">Hydrolase</keyword>
<feature type="domain" description="TIR" evidence="5">
    <location>
        <begin position="16"/>
        <end position="155"/>
    </location>
</feature>
<sequence length="198" mass="22860">MASSSTQAPSSSIPPWSHDVFLSFRGKDTRKNFMDHLYIALVANGIHTFRDDEELDRGAPGLLKAIEQSRISIVIFSENYADSRWCSDEVIKIIEWSYGKAFMEYEKDVSKENREKVERWRAALKEAINLSGWHLHDHLEKVDLSVHWKDKRMKPLFTFHCPWIRGGGARHLLSSSLGGRHAFGEDYWTRSAALRNLL</sequence>
<accession>A0A438IG03</accession>
<keyword evidence="3" id="KW-0520">NAD</keyword>
<comment type="catalytic activity">
    <reaction evidence="4">
        <text>NAD(+) + H2O = ADP-D-ribose + nicotinamide + H(+)</text>
        <dbReference type="Rhea" id="RHEA:16301"/>
        <dbReference type="ChEBI" id="CHEBI:15377"/>
        <dbReference type="ChEBI" id="CHEBI:15378"/>
        <dbReference type="ChEBI" id="CHEBI:17154"/>
        <dbReference type="ChEBI" id="CHEBI:57540"/>
        <dbReference type="ChEBI" id="CHEBI:57967"/>
        <dbReference type="EC" id="3.2.2.6"/>
    </reaction>
    <physiologicalReaction direction="left-to-right" evidence="4">
        <dbReference type="Rhea" id="RHEA:16302"/>
    </physiologicalReaction>
</comment>
<proteinExistence type="predicted"/>
<dbReference type="Gene3D" id="3.40.50.10140">
    <property type="entry name" value="Toll/interleukin-1 receptor homology (TIR) domain"/>
    <property type="match status" value="2"/>
</dbReference>
<comment type="caution">
    <text evidence="6">The sequence shown here is derived from an EMBL/GenBank/DDBJ whole genome shotgun (WGS) entry which is preliminary data.</text>
</comment>
<evidence type="ECO:0000313" key="6">
    <source>
        <dbReference type="EMBL" id="RVW95662.1"/>
    </source>
</evidence>
<evidence type="ECO:0000256" key="4">
    <source>
        <dbReference type="ARBA" id="ARBA00047304"/>
    </source>
</evidence>